<sequence length="220" mass="24726">MNRLGKIYKAINKITKEVYIGVTFNLLKDRRNDHLQKAKKNVGGKFQQAIRTYGSEAFEWVQIDTANSSNELAEKEKEYVIKYNAKENGYNADSGGGFKKTIFKYNLETKELIQDYTCLNSAAISVNATKQDISRACLSANGLLNGYLWSYSCSKVFTSNGDSRKKGVIQLDLNANIIDEFDSVAEATQKTGLSKTCISRVCRGERDSSGGYIWRYTNQL</sequence>
<dbReference type="Gene3D" id="3.40.1440.10">
    <property type="entry name" value="GIY-YIG endonuclease"/>
    <property type="match status" value="1"/>
</dbReference>
<proteinExistence type="predicted"/>
<dbReference type="SMART" id="SM00465">
    <property type="entry name" value="GIYc"/>
    <property type="match status" value="1"/>
</dbReference>
<evidence type="ECO:0000259" key="1">
    <source>
        <dbReference type="SMART" id="SM00465"/>
    </source>
</evidence>
<dbReference type="InterPro" id="IPR000305">
    <property type="entry name" value="GIY-YIG_endonuc"/>
</dbReference>
<name>A0A5C6ZY72_9FLAO</name>
<dbReference type="GO" id="GO:0004519">
    <property type="term" value="F:endonuclease activity"/>
    <property type="evidence" value="ECO:0007669"/>
    <property type="project" value="UniProtKB-KW"/>
</dbReference>
<dbReference type="InterPro" id="IPR010896">
    <property type="entry name" value="NUMOD1"/>
</dbReference>
<dbReference type="InterPro" id="IPR036388">
    <property type="entry name" value="WH-like_DNA-bd_sf"/>
</dbReference>
<dbReference type="Pfam" id="PF01541">
    <property type="entry name" value="GIY-YIG"/>
    <property type="match status" value="1"/>
</dbReference>
<dbReference type="InterPro" id="IPR006350">
    <property type="entry name" value="Intron_endoG1"/>
</dbReference>
<comment type="caution">
    <text evidence="2">The sequence shown here is derived from an EMBL/GenBank/DDBJ whole genome shotgun (WGS) entry which is preliminary data.</text>
</comment>
<dbReference type="SMART" id="SM00497">
    <property type="entry name" value="IENR1"/>
    <property type="match status" value="2"/>
</dbReference>
<reference evidence="2 3" key="1">
    <citation type="submission" date="2019-08" db="EMBL/GenBank/DDBJ databases">
        <title>Genome sequence of Gillisia hiemivivida IC154 (type strain).</title>
        <authorList>
            <person name="Bowman J.P."/>
        </authorList>
    </citation>
    <scope>NUCLEOTIDE SEQUENCE [LARGE SCALE GENOMIC DNA]</scope>
    <source>
        <strain evidence="2 3">IC154</strain>
    </source>
</reference>
<protein>
    <submittedName>
        <fullName evidence="2">Endonuclease</fullName>
    </submittedName>
</protein>
<dbReference type="Gene3D" id="1.10.10.10">
    <property type="entry name" value="Winged helix-like DNA-binding domain superfamily/Winged helix DNA-binding domain"/>
    <property type="match status" value="1"/>
</dbReference>
<dbReference type="InterPro" id="IPR035901">
    <property type="entry name" value="GIY-YIG_endonuc_sf"/>
</dbReference>
<dbReference type="AlphaFoldDB" id="A0A5C6ZY72"/>
<feature type="domain" description="GIY-YIG" evidence="1">
    <location>
        <begin position="4"/>
        <end position="96"/>
    </location>
</feature>
<dbReference type="OrthoDB" id="1200681at2"/>
<evidence type="ECO:0000313" key="3">
    <source>
        <dbReference type="Proteomes" id="UP000321367"/>
    </source>
</evidence>
<keyword evidence="2" id="KW-0540">Nuclease</keyword>
<dbReference type="Proteomes" id="UP000321367">
    <property type="component" value="Unassembled WGS sequence"/>
</dbReference>
<keyword evidence="2" id="KW-0378">Hydrolase</keyword>
<gene>
    <name evidence="2" type="ORF">ES724_01200</name>
</gene>
<dbReference type="InterPro" id="IPR003647">
    <property type="entry name" value="Intron_nuc_1_rpt"/>
</dbReference>
<evidence type="ECO:0000313" key="2">
    <source>
        <dbReference type="EMBL" id="TXD95678.1"/>
    </source>
</evidence>
<dbReference type="Pfam" id="PF07453">
    <property type="entry name" value="NUMOD1"/>
    <property type="match status" value="1"/>
</dbReference>
<keyword evidence="3" id="KW-1185">Reference proteome</keyword>
<dbReference type="NCBIfam" id="TIGR01453">
    <property type="entry name" value="grpIintron_endo"/>
    <property type="match status" value="1"/>
</dbReference>
<organism evidence="2 3">
    <name type="scientific">Gillisia hiemivivida</name>
    <dbReference type="NCBI Taxonomy" id="291190"/>
    <lineage>
        <taxon>Bacteria</taxon>
        <taxon>Pseudomonadati</taxon>
        <taxon>Bacteroidota</taxon>
        <taxon>Flavobacteriia</taxon>
        <taxon>Flavobacteriales</taxon>
        <taxon>Flavobacteriaceae</taxon>
        <taxon>Gillisia</taxon>
    </lineage>
</organism>
<accession>A0A5C6ZY72</accession>
<dbReference type="RefSeq" id="WP_146928448.1">
    <property type="nucleotide sequence ID" value="NZ_CBCSHZ010000002.1"/>
</dbReference>
<dbReference type="SUPFAM" id="SSF82771">
    <property type="entry name" value="GIY-YIG endonuclease"/>
    <property type="match status" value="1"/>
</dbReference>
<dbReference type="EMBL" id="VORY01000001">
    <property type="protein sequence ID" value="TXD95678.1"/>
    <property type="molecule type" value="Genomic_DNA"/>
</dbReference>
<dbReference type="CDD" id="cd10443">
    <property type="entry name" value="GIY-YIG_HE_Tlr8p_PBC-V_like"/>
    <property type="match status" value="1"/>
</dbReference>
<keyword evidence="2" id="KW-0255">Endonuclease</keyword>